<protein>
    <submittedName>
        <fullName evidence="5">Helix-turn-helix transcriptional regulator</fullName>
    </submittedName>
</protein>
<evidence type="ECO:0000256" key="2">
    <source>
        <dbReference type="ARBA" id="ARBA00023125"/>
    </source>
</evidence>
<keyword evidence="3" id="KW-0804">Transcription</keyword>
<evidence type="ECO:0000256" key="1">
    <source>
        <dbReference type="ARBA" id="ARBA00023015"/>
    </source>
</evidence>
<dbReference type="InterPro" id="IPR020449">
    <property type="entry name" value="Tscrpt_reg_AraC-type_HTH"/>
</dbReference>
<gene>
    <name evidence="5" type="ORF">RI845_10535</name>
</gene>
<evidence type="ECO:0000313" key="5">
    <source>
        <dbReference type="EMBL" id="WNC66966.1"/>
    </source>
</evidence>
<reference evidence="6" key="1">
    <citation type="submission" date="2023-09" db="EMBL/GenBank/DDBJ databases">
        <authorList>
            <person name="Li S."/>
            <person name="Li X."/>
            <person name="Zhang C."/>
            <person name="Zhao Z."/>
        </authorList>
    </citation>
    <scope>NUCLEOTIDE SEQUENCE [LARGE SCALE GENOMIC DNA]</scope>
    <source>
        <strain evidence="6">SQ345</strain>
    </source>
</reference>
<dbReference type="SUPFAM" id="SSF46689">
    <property type="entry name" value="Homeodomain-like"/>
    <property type="match status" value="1"/>
</dbReference>
<evidence type="ECO:0000256" key="3">
    <source>
        <dbReference type="ARBA" id="ARBA00023163"/>
    </source>
</evidence>
<dbReference type="InterPro" id="IPR018060">
    <property type="entry name" value="HTH_AraC"/>
</dbReference>
<accession>A0ABY9TES7</accession>
<sequence>MKNLHLIDRSNAFPLIRFLQMKKAPVELLLSQANLPIALLENNQEYVATYPLWKLFDLASDYLQVTDLGFLVDEAEGDSVVEPLYSSIKADALSLHDALRLLIERVKEISTHAKLWLSYQNKGVWLFGGHGEIEVDGLVQMEQFTLALWVRYIRKYIGDSWSPEAITLHRQDQGKAVHQRFSNALITQHQHKVGLFISNEQLGEANPELEINFEHHVLADDHFRDKLYHALKSFNAEGFPSLEQSVSLLGLSRRQIQRRLAKEGSSYKQVLQQVRFDSAVHYLEHSDLKIHQIAEALGYTVHSHFSRAFQKWTGVTPIAYREFKGNKKDGL</sequence>
<dbReference type="Proteomes" id="UP001248581">
    <property type="component" value="Chromosome"/>
</dbReference>
<evidence type="ECO:0000313" key="6">
    <source>
        <dbReference type="Proteomes" id="UP001248581"/>
    </source>
</evidence>
<feature type="domain" description="HTH araC/xylS-type" evidence="4">
    <location>
        <begin position="225"/>
        <end position="323"/>
    </location>
</feature>
<dbReference type="EMBL" id="CP134146">
    <property type="protein sequence ID" value="WNC66966.1"/>
    <property type="molecule type" value="Genomic_DNA"/>
</dbReference>
<dbReference type="Pfam" id="PF12833">
    <property type="entry name" value="HTH_18"/>
    <property type="match status" value="1"/>
</dbReference>
<organism evidence="5 6">
    <name type="scientific">Thalassotalea nanhaiensis</name>
    <dbReference type="NCBI Taxonomy" id="3065648"/>
    <lineage>
        <taxon>Bacteria</taxon>
        <taxon>Pseudomonadati</taxon>
        <taxon>Pseudomonadota</taxon>
        <taxon>Gammaproteobacteria</taxon>
        <taxon>Alteromonadales</taxon>
        <taxon>Colwelliaceae</taxon>
        <taxon>Thalassotalea</taxon>
    </lineage>
</organism>
<proteinExistence type="predicted"/>
<dbReference type="Gene3D" id="1.10.10.60">
    <property type="entry name" value="Homeodomain-like"/>
    <property type="match status" value="1"/>
</dbReference>
<keyword evidence="6" id="KW-1185">Reference proteome</keyword>
<dbReference type="PROSITE" id="PS01124">
    <property type="entry name" value="HTH_ARAC_FAMILY_2"/>
    <property type="match status" value="1"/>
</dbReference>
<name>A0ABY9TES7_9GAMM</name>
<dbReference type="PRINTS" id="PR00032">
    <property type="entry name" value="HTHARAC"/>
</dbReference>
<dbReference type="InterPro" id="IPR009057">
    <property type="entry name" value="Homeodomain-like_sf"/>
</dbReference>
<dbReference type="RefSeq" id="WP_348386130.1">
    <property type="nucleotide sequence ID" value="NZ_CP134146.1"/>
</dbReference>
<keyword evidence="2" id="KW-0238">DNA-binding</keyword>
<dbReference type="PANTHER" id="PTHR47894:SF4">
    <property type="entry name" value="HTH-TYPE TRANSCRIPTIONAL REGULATOR GADX"/>
    <property type="match status" value="1"/>
</dbReference>
<dbReference type="SMART" id="SM00342">
    <property type="entry name" value="HTH_ARAC"/>
    <property type="match status" value="1"/>
</dbReference>
<keyword evidence="1" id="KW-0805">Transcription regulation</keyword>
<evidence type="ECO:0000259" key="4">
    <source>
        <dbReference type="PROSITE" id="PS01124"/>
    </source>
</evidence>
<dbReference type="PANTHER" id="PTHR47894">
    <property type="entry name" value="HTH-TYPE TRANSCRIPTIONAL REGULATOR GADX"/>
    <property type="match status" value="1"/>
</dbReference>